<dbReference type="EMBL" id="AGSI01000017">
    <property type="protein sequence ID" value="EIE19818.1"/>
    <property type="molecule type" value="Genomic_DNA"/>
</dbReference>
<proteinExistence type="predicted"/>
<dbReference type="AlphaFoldDB" id="I0YN49"/>
<evidence type="ECO:0000313" key="3">
    <source>
        <dbReference type="Proteomes" id="UP000007264"/>
    </source>
</evidence>
<evidence type="ECO:0000313" key="2">
    <source>
        <dbReference type="EMBL" id="EIE19818.1"/>
    </source>
</evidence>
<gene>
    <name evidence="2" type="ORF">COCSUDRAFT_58053</name>
</gene>
<dbReference type="GeneID" id="17038012"/>
<keyword evidence="3" id="KW-1185">Reference proteome</keyword>
<feature type="region of interest" description="Disordered" evidence="1">
    <location>
        <begin position="90"/>
        <end position="116"/>
    </location>
</feature>
<dbReference type="RefSeq" id="XP_005644362.1">
    <property type="nucleotide sequence ID" value="XM_005644305.1"/>
</dbReference>
<feature type="compositionally biased region" description="Polar residues" evidence="1">
    <location>
        <begin position="94"/>
        <end position="116"/>
    </location>
</feature>
<accession>I0YN49</accession>
<name>I0YN49_COCSC</name>
<dbReference type="Proteomes" id="UP000007264">
    <property type="component" value="Unassembled WGS sequence"/>
</dbReference>
<dbReference type="KEGG" id="csl:COCSUDRAFT_58053"/>
<reference evidence="2 3" key="1">
    <citation type="journal article" date="2012" name="Genome Biol.">
        <title>The genome of the polar eukaryotic microalga coccomyxa subellipsoidea reveals traits of cold adaptation.</title>
        <authorList>
            <person name="Blanc G."/>
            <person name="Agarkova I."/>
            <person name="Grimwood J."/>
            <person name="Kuo A."/>
            <person name="Brueggeman A."/>
            <person name="Dunigan D."/>
            <person name="Gurnon J."/>
            <person name="Ladunga I."/>
            <person name="Lindquist E."/>
            <person name="Lucas S."/>
            <person name="Pangilinan J."/>
            <person name="Proschold T."/>
            <person name="Salamov A."/>
            <person name="Schmutz J."/>
            <person name="Weeks D."/>
            <person name="Yamada T."/>
            <person name="Claverie J.M."/>
            <person name="Grigoriev I."/>
            <person name="Van Etten J."/>
            <person name="Lomsadze A."/>
            <person name="Borodovsky M."/>
        </authorList>
    </citation>
    <scope>NUCLEOTIDE SEQUENCE [LARGE SCALE GENOMIC DNA]</scope>
    <source>
        <strain evidence="2 3">C-169</strain>
    </source>
</reference>
<sequence length="116" mass="12109">MRVFDRRPPQGICTPILGANGGQRASMRLLMRSGAISRGTRPPQGICTPILGANGGQRASMRLLMRSGAISRGTSARRARAARGRDPSDFMLRSVSTTTPSAPNGALTGSHTCGAC</sequence>
<evidence type="ECO:0000256" key="1">
    <source>
        <dbReference type="SAM" id="MobiDB-lite"/>
    </source>
</evidence>
<protein>
    <submittedName>
        <fullName evidence="2">Uncharacterized protein</fullName>
    </submittedName>
</protein>
<organism evidence="2 3">
    <name type="scientific">Coccomyxa subellipsoidea (strain C-169)</name>
    <name type="common">Green microalga</name>
    <dbReference type="NCBI Taxonomy" id="574566"/>
    <lineage>
        <taxon>Eukaryota</taxon>
        <taxon>Viridiplantae</taxon>
        <taxon>Chlorophyta</taxon>
        <taxon>core chlorophytes</taxon>
        <taxon>Trebouxiophyceae</taxon>
        <taxon>Trebouxiophyceae incertae sedis</taxon>
        <taxon>Coccomyxaceae</taxon>
        <taxon>Coccomyxa</taxon>
        <taxon>Coccomyxa subellipsoidea</taxon>
    </lineage>
</organism>
<comment type="caution">
    <text evidence="2">The sequence shown here is derived from an EMBL/GenBank/DDBJ whole genome shotgun (WGS) entry which is preliminary data.</text>
</comment>